<accession>A0ABV5IKJ1</accession>
<comment type="caution">
    <text evidence="3">The sequence shown here is derived from an EMBL/GenBank/DDBJ whole genome shotgun (WGS) entry which is preliminary data.</text>
</comment>
<dbReference type="Gene3D" id="2.40.30.10">
    <property type="entry name" value="Translation factors"/>
    <property type="match status" value="1"/>
</dbReference>
<evidence type="ECO:0000256" key="1">
    <source>
        <dbReference type="ARBA" id="ARBA00022741"/>
    </source>
</evidence>
<dbReference type="RefSeq" id="WP_189653291.1">
    <property type="nucleotide sequence ID" value="NZ_BMRC01000039.1"/>
</dbReference>
<name>A0ABV5IKJ1_9ACTN</name>
<reference evidence="3 4" key="1">
    <citation type="submission" date="2024-09" db="EMBL/GenBank/DDBJ databases">
        <authorList>
            <person name="Sun Q."/>
            <person name="Mori K."/>
        </authorList>
    </citation>
    <scope>NUCLEOTIDE SEQUENCE [LARGE SCALE GENOMIC DNA]</scope>
    <source>
        <strain evidence="3 4">CCM 3426</strain>
    </source>
</reference>
<dbReference type="InterPro" id="IPR009001">
    <property type="entry name" value="Transl_elong_EF1A/Init_IF2_C"/>
</dbReference>
<evidence type="ECO:0000313" key="4">
    <source>
        <dbReference type="Proteomes" id="UP001589647"/>
    </source>
</evidence>
<dbReference type="EMBL" id="JBHMEI010000024">
    <property type="protein sequence ID" value="MFB9205047.1"/>
    <property type="molecule type" value="Genomic_DNA"/>
</dbReference>
<dbReference type="Proteomes" id="UP001589647">
    <property type="component" value="Unassembled WGS sequence"/>
</dbReference>
<evidence type="ECO:0000313" key="3">
    <source>
        <dbReference type="EMBL" id="MFB9205047.1"/>
    </source>
</evidence>
<gene>
    <name evidence="3" type="ORF">ACFFV7_27895</name>
</gene>
<sequence>MDLDSSLLKAAQFCSPHIRTEVGAGVSDALEYLEHGEWEMALLLLEELGDARPQPPEFWGLLADAARVMWLEWYVTWYEWRCGEARNGVLRAELCLLPTEGGGRKVPILPGKGLRPMWDVGRRTPEGELSVSIAFLWVEGRTPLEPGECAPVRLVPLTPEHWRHVKPRDVITMHEMRLLSGTARIIEVMPPVVTGP</sequence>
<protein>
    <submittedName>
        <fullName evidence="3">Uncharacterized protein</fullName>
    </submittedName>
</protein>
<keyword evidence="4" id="KW-1185">Reference proteome</keyword>
<proteinExistence type="predicted"/>
<keyword evidence="2" id="KW-0342">GTP-binding</keyword>
<dbReference type="SUPFAM" id="SSF50465">
    <property type="entry name" value="EF-Tu/eEF-1alpha/eIF2-gamma C-terminal domain"/>
    <property type="match status" value="1"/>
</dbReference>
<keyword evidence="1" id="KW-0547">Nucleotide-binding</keyword>
<evidence type="ECO:0000256" key="2">
    <source>
        <dbReference type="ARBA" id="ARBA00023134"/>
    </source>
</evidence>
<organism evidence="3 4">
    <name type="scientific">Nonomuraea spiralis</name>
    <dbReference type="NCBI Taxonomy" id="46182"/>
    <lineage>
        <taxon>Bacteria</taxon>
        <taxon>Bacillati</taxon>
        <taxon>Actinomycetota</taxon>
        <taxon>Actinomycetes</taxon>
        <taxon>Streptosporangiales</taxon>
        <taxon>Streptosporangiaceae</taxon>
        <taxon>Nonomuraea</taxon>
    </lineage>
</organism>